<dbReference type="InterPro" id="IPR039104">
    <property type="entry name" value="6PGL"/>
</dbReference>
<proteinExistence type="inferred from homology"/>
<evidence type="ECO:0000256" key="4">
    <source>
        <dbReference type="ARBA" id="ARBA00010662"/>
    </source>
</evidence>
<dbReference type="UniPathway" id="UPA00115">
    <property type="reaction ID" value="UER00409"/>
</dbReference>
<dbReference type="InterPro" id="IPR005900">
    <property type="entry name" value="6-phosphogluconolactonase_DevB"/>
</dbReference>
<name>A0A0U4WX71_9MICO</name>
<dbReference type="AlphaFoldDB" id="A0A0U4WX71"/>
<dbReference type="CDD" id="cd01400">
    <property type="entry name" value="6PGL"/>
    <property type="match status" value="1"/>
</dbReference>
<comment type="pathway">
    <text evidence="3 7">Carbohydrate degradation; pentose phosphate pathway; D-ribulose 5-phosphate from D-glucose 6-phosphate (oxidative stage): step 2/3.</text>
</comment>
<dbReference type="Proteomes" id="UP000218965">
    <property type="component" value="Chromosome"/>
</dbReference>
<protein>
    <recommendedName>
        <fullName evidence="6 7">6-phosphogluconolactonase</fullName>
        <shortName evidence="7">6PGL</shortName>
        <ecNumber evidence="5 7">3.1.1.31</ecNumber>
    </recommendedName>
</protein>
<reference evidence="10 11" key="2">
    <citation type="submission" date="2016-01" db="EMBL/GenBank/DDBJ databases">
        <title>Microcella alkaliphila JAM AC0309 whole genome shotgun sequence.</title>
        <authorList>
            <person name="Kurata A."/>
            <person name="Hirose Y."/>
            <person name="Kishimoto N."/>
            <person name="Kobayashi T."/>
        </authorList>
    </citation>
    <scope>NUCLEOTIDE SEQUENCE [LARGE SCALE GENOMIC DNA]</scope>
    <source>
        <strain evidence="10 11">JAM AC0309</strain>
    </source>
</reference>
<dbReference type="PANTHER" id="PTHR11054:SF0">
    <property type="entry name" value="6-PHOSPHOGLUCONOLACTONASE"/>
    <property type="match status" value="1"/>
</dbReference>
<organism evidence="10 11">
    <name type="scientific">Microcella alkaliphila</name>
    <dbReference type="NCBI Taxonomy" id="279828"/>
    <lineage>
        <taxon>Bacteria</taxon>
        <taxon>Bacillati</taxon>
        <taxon>Actinomycetota</taxon>
        <taxon>Actinomycetes</taxon>
        <taxon>Micrococcales</taxon>
        <taxon>Microbacteriaceae</taxon>
        <taxon>Microcella</taxon>
    </lineage>
</organism>
<evidence type="ECO:0000256" key="6">
    <source>
        <dbReference type="ARBA" id="ARBA00020337"/>
    </source>
</evidence>
<dbReference type="Gene3D" id="3.40.50.1360">
    <property type="match status" value="1"/>
</dbReference>
<dbReference type="KEGG" id="malk:MalAC0309_1475"/>
<evidence type="ECO:0000313" key="10">
    <source>
        <dbReference type="EMBL" id="BAU32327.1"/>
    </source>
</evidence>
<dbReference type="NCBIfam" id="TIGR01198">
    <property type="entry name" value="pgl"/>
    <property type="match status" value="1"/>
</dbReference>
<evidence type="ECO:0000256" key="1">
    <source>
        <dbReference type="ARBA" id="ARBA00000832"/>
    </source>
</evidence>
<dbReference type="GO" id="GO:0017057">
    <property type="term" value="F:6-phosphogluconolactonase activity"/>
    <property type="evidence" value="ECO:0007669"/>
    <property type="project" value="UniProtKB-UniRule"/>
</dbReference>
<dbReference type="GO" id="GO:0005975">
    <property type="term" value="P:carbohydrate metabolic process"/>
    <property type="evidence" value="ECO:0007669"/>
    <property type="project" value="UniProtKB-UniRule"/>
</dbReference>
<dbReference type="GO" id="GO:0006098">
    <property type="term" value="P:pentose-phosphate shunt"/>
    <property type="evidence" value="ECO:0007669"/>
    <property type="project" value="UniProtKB-UniPathway"/>
</dbReference>
<keyword evidence="7" id="KW-0378">Hydrolase</keyword>
<dbReference type="SUPFAM" id="SSF100950">
    <property type="entry name" value="NagB/RpiA/CoA transferase-like"/>
    <property type="match status" value="1"/>
</dbReference>
<dbReference type="OrthoDB" id="9810967at2"/>
<gene>
    <name evidence="7 10" type="primary">pgl</name>
    <name evidence="10" type="ORF">MalAC0309_1475</name>
</gene>
<dbReference type="RefSeq" id="WP_096421436.1">
    <property type="nucleotide sequence ID" value="NZ_AP017315.1"/>
</dbReference>
<comment type="function">
    <text evidence="2 7">Hydrolysis of 6-phosphogluconolactone to 6-phosphogluconate.</text>
</comment>
<dbReference type="EC" id="3.1.1.31" evidence="5 7"/>
<evidence type="ECO:0000256" key="2">
    <source>
        <dbReference type="ARBA" id="ARBA00002681"/>
    </source>
</evidence>
<evidence type="ECO:0000313" key="11">
    <source>
        <dbReference type="Proteomes" id="UP000218965"/>
    </source>
</evidence>
<sequence length="279" mass="30082">MSTDRRVLVHPDRTTLAGSVAARFITKMIDLIEDEGEAHVVLTGGSVGIEVLDAIAHSPARDSLDWSALHVWWGDERWLPRGDDERNETQARHALLDHVAIPDENVHPFPASDDGLDLEEAAGRYADELRAHARDGAEHPTFAILFLGVGPDGHIASLFPERPGPLVDDRTVIALDDSPKPPSGRLSLTLPVIRNSERVWLVLAGADKAPALGLALAGANPADVPAAGAQGTKRTVFFVDQDAATDVPESLTTPPSYWTGAMDQQDWMPSEWTPSSPRG</sequence>
<evidence type="ECO:0000256" key="3">
    <source>
        <dbReference type="ARBA" id="ARBA00004961"/>
    </source>
</evidence>
<evidence type="ECO:0000256" key="7">
    <source>
        <dbReference type="RuleBase" id="RU365095"/>
    </source>
</evidence>
<comment type="similarity">
    <text evidence="4 7">Belongs to the glucosamine/galactosamine-6-phosphate isomerase family. 6-phosphogluconolactonase subfamily.</text>
</comment>
<feature type="domain" description="Glucosamine/galactosamine-6-phosphate isomerase" evidence="9">
    <location>
        <begin position="12"/>
        <end position="235"/>
    </location>
</feature>
<dbReference type="InterPro" id="IPR037171">
    <property type="entry name" value="NagB/RpiA_transferase-like"/>
</dbReference>
<dbReference type="EMBL" id="AP017315">
    <property type="protein sequence ID" value="BAU32327.1"/>
    <property type="molecule type" value="Genomic_DNA"/>
</dbReference>
<dbReference type="PANTHER" id="PTHR11054">
    <property type="entry name" value="6-PHOSPHOGLUCONOLACTONASE"/>
    <property type="match status" value="1"/>
</dbReference>
<evidence type="ECO:0000256" key="8">
    <source>
        <dbReference type="SAM" id="MobiDB-lite"/>
    </source>
</evidence>
<dbReference type="Pfam" id="PF01182">
    <property type="entry name" value="Glucosamine_iso"/>
    <property type="match status" value="1"/>
</dbReference>
<feature type="region of interest" description="Disordered" evidence="8">
    <location>
        <begin position="248"/>
        <end position="279"/>
    </location>
</feature>
<reference evidence="11" key="1">
    <citation type="submission" date="2015-12" db="EMBL/GenBank/DDBJ databases">
        <authorList>
            <person name="Shamseldin A."/>
            <person name="Moawad H."/>
            <person name="Abd El-Rahim W.M."/>
            <person name="Sadowsky M.J."/>
        </authorList>
    </citation>
    <scope>NUCLEOTIDE SEQUENCE [LARGE SCALE GENOMIC DNA]</scope>
    <source>
        <strain evidence="11">JAM AC0309</strain>
    </source>
</reference>
<evidence type="ECO:0000259" key="9">
    <source>
        <dbReference type="Pfam" id="PF01182"/>
    </source>
</evidence>
<comment type="catalytic activity">
    <reaction evidence="1 7">
        <text>6-phospho-D-glucono-1,5-lactone + H2O = 6-phospho-D-gluconate + H(+)</text>
        <dbReference type="Rhea" id="RHEA:12556"/>
        <dbReference type="ChEBI" id="CHEBI:15377"/>
        <dbReference type="ChEBI" id="CHEBI:15378"/>
        <dbReference type="ChEBI" id="CHEBI:57955"/>
        <dbReference type="ChEBI" id="CHEBI:58759"/>
        <dbReference type="EC" id="3.1.1.31"/>
    </reaction>
</comment>
<accession>A0A0U4WX71</accession>
<evidence type="ECO:0000256" key="5">
    <source>
        <dbReference type="ARBA" id="ARBA00013198"/>
    </source>
</evidence>
<dbReference type="InterPro" id="IPR006148">
    <property type="entry name" value="Glc/Gal-6P_isomerase"/>
</dbReference>